<reference evidence="8" key="1">
    <citation type="journal article" date="2023" name="Nat. Microbiol.">
        <title>Babesia duncani multi-omics identifies virulence factors and drug targets.</title>
        <authorList>
            <person name="Singh P."/>
            <person name="Lonardi S."/>
            <person name="Liang Q."/>
            <person name="Vydyam P."/>
            <person name="Khabirova E."/>
            <person name="Fang T."/>
            <person name="Gihaz S."/>
            <person name="Thekkiniath J."/>
            <person name="Munshi M."/>
            <person name="Abel S."/>
            <person name="Ciampossin L."/>
            <person name="Batugedara G."/>
            <person name="Gupta M."/>
            <person name="Lu X.M."/>
            <person name="Lenz T."/>
            <person name="Chakravarty S."/>
            <person name="Cornillot E."/>
            <person name="Hu Y."/>
            <person name="Ma W."/>
            <person name="Gonzalez L.M."/>
            <person name="Sanchez S."/>
            <person name="Estrada K."/>
            <person name="Sanchez-Flores A."/>
            <person name="Montero E."/>
            <person name="Harb O.S."/>
            <person name="Le Roch K.G."/>
            <person name="Mamoun C.B."/>
        </authorList>
    </citation>
    <scope>NUCLEOTIDE SEQUENCE</scope>
    <source>
        <strain evidence="8">WA1</strain>
    </source>
</reference>
<organism evidence="8 9">
    <name type="scientific">Babesia duncani</name>
    <dbReference type="NCBI Taxonomy" id="323732"/>
    <lineage>
        <taxon>Eukaryota</taxon>
        <taxon>Sar</taxon>
        <taxon>Alveolata</taxon>
        <taxon>Apicomplexa</taxon>
        <taxon>Aconoidasida</taxon>
        <taxon>Piroplasmida</taxon>
        <taxon>Babesiidae</taxon>
        <taxon>Babesia</taxon>
    </lineage>
</organism>
<comment type="subcellular location">
    <subcellularLocation>
        <location evidence="1">Endoplasmic reticulum membrane</location>
        <topology evidence="1">Multi-pass membrane protein</topology>
    </subcellularLocation>
</comment>
<sequence length="106" mass="12098">MTVDKESLPAGIETKTISKCEELVTIWKLKCTFGLLLGLVFGIIPIRGIGGFMMFFLCQYLITQYYCKKREIPDYFMDTTDVFIEHLLPSLGIFVVSVIAVFVKLF</sequence>
<keyword evidence="9" id="KW-1185">Reference proteome</keyword>
<evidence type="ECO:0000256" key="7">
    <source>
        <dbReference type="SAM" id="Phobius"/>
    </source>
</evidence>
<protein>
    <submittedName>
        <fullName evidence="8">ER membrane protein complex subunit 6-like</fullName>
    </submittedName>
</protein>
<evidence type="ECO:0000256" key="2">
    <source>
        <dbReference type="ARBA" id="ARBA00009436"/>
    </source>
</evidence>
<name>A0AAD9PKG6_9APIC</name>
<gene>
    <name evidence="8" type="ORF">BdWA1_001719</name>
</gene>
<feature type="transmembrane region" description="Helical" evidence="7">
    <location>
        <begin position="35"/>
        <end position="62"/>
    </location>
</feature>
<keyword evidence="4" id="KW-0256">Endoplasmic reticulum</keyword>
<keyword evidence="5 7" id="KW-1133">Transmembrane helix</keyword>
<feature type="transmembrane region" description="Helical" evidence="7">
    <location>
        <begin position="82"/>
        <end position="103"/>
    </location>
</feature>
<evidence type="ECO:0000256" key="5">
    <source>
        <dbReference type="ARBA" id="ARBA00022989"/>
    </source>
</evidence>
<keyword evidence="6 7" id="KW-0472">Membrane</keyword>
<dbReference type="AlphaFoldDB" id="A0AAD9PKG6"/>
<evidence type="ECO:0000313" key="9">
    <source>
        <dbReference type="Proteomes" id="UP001214638"/>
    </source>
</evidence>
<dbReference type="InterPro" id="IPR029008">
    <property type="entry name" value="EMC6-like"/>
</dbReference>
<dbReference type="KEGG" id="bdw:94336017"/>
<evidence type="ECO:0000256" key="6">
    <source>
        <dbReference type="ARBA" id="ARBA00023136"/>
    </source>
</evidence>
<dbReference type="GeneID" id="94336017"/>
<evidence type="ECO:0000256" key="4">
    <source>
        <dbReference type="ARBA" id="ARBA00022824"/>
    </source>
</evidence>
<dbReference type="Pfam" id="PF07019">
    <property type="entry name" value="EMC6"/>
    <property type="match status" value="1"/>
</dbReference>
<dbReference type="Proteomes" id="UP001214638">
    <property type="component" value="Unassembled WGS sequence"/>
</dbReference>
<comment type="similarity">
    <text evidence="2">Belongs to the EMC6 family.</text>
</comment>
<dbReference type="GO" id="GO:0005789">
    <property type="term" value="C:endoplasmic reticulum membrane"/>
    <property type="evidence" value="ECO:0007669"/>
    <property type="project" value="UniProtKB-SubCell"/>
</dbReference>
<keyword evidence="3 7" id="KW-0812">Transmembrane</keyword>
<comment type="caution">
    <text evidence="8">The sequence shown here is derived from an EMBL/GenBank/DDBJ whole genome shotgun (WGS) entry which is preliminary data.</text>
</comment>
<evidence type="ECO:0000256" key="1">
    <source>
        <dbReference type="ARBA" id="ARBA00004477"/>
    </source>
</evidence>
<evidence type="ECO:0000256" key="3">
    <source>
        <dbReference type="ARBA" id="ARBA00022692"/>
    </source>
</evidence>
<accession>A0AAD9PKG6</accession>
<evidence type="ECO:0000313" key="8">
    <source>
        <dbReference type="EMBL" id="KAK2196473.1"/>
    </source>
</evidence>
<proteinExistence type="inferred from homology"/>
<dbReference type="EMBL" id="JALLKP010000002">
    <property type="protein sequence ID" value="KAK2196473.1"/>
    <property type="molecule type" value="Genomic_DNA"/>
</dbReference>
<dbReference type="RefSeq" id="XP_067803315.1">
    <property type="nucleotide sequence ID" value="XM_067946751.1"/>
</dbReference>